<reference evidence="1 2" key="1">
    <citation type="submission" date="2020-01" db="EMBL/GenBank/DDBJ databases">
        <title>Draft genome sequence of Cand. Neptunochlamydia vexilliferae K9.</title>
        <authorList>
            <person name="Schulz F."/>
            <person name="Koestlbacher S."/>
            <person name="Wascher F."/>
            <person name="Pizzetti I."/>
            <person name="Horn M."/>
        </authorList>
    </citation>
    <scope>NUCLEOTIDE SEQUENCE [LARGE SCALE GENOMIC DNA]</scope>
    <source>
        <strain evidence="1 2">K9</strain>
    </source>
</reference>
<organism evidence="1 2">
    <name type="scientific">Candidatus Neptunichlamydia vexilliferae</name>
    <dbReference type="NCBI Taxonomy" id="1651774"/>
    <lineage>
        <taxon>Bacteria</taxon>
        <taxon>Pseudomonadati</taxon>
        <taxon>Chlamydiota</taxon>
        <taxon>Chlamydiia</taxon>
        <taxon>Parachlamydiales</taxon>
        <taxon>Simkaniaceae</taxon>
        <taxon>Candidatus Neptunichlamydia</taxon>
    </lineage>
</organism>
<comment type="caution">
    <text evidence="1">The sequence shown here is derived from an EMBL/GenBank/DDBJ whole genome shotgun (WGS) entry which is preliminary data.</text>
</comment>
<evidence type="ECO:0008006" key="3">
    <source>
        <dbReference type="Google" id="ProtNLM"/>
    </source>
</evidence>
<proteinExistence type="predicted"/>
<dbReference type="EMBL" id="JAAEJV010000019">
    <property type="protein sequence ID" value="MBF5059347.1"/>
    <property type="molecule type" value="Genomic_DNA"/>
</dbReference>
<dbReference type="Proteomes" id="UP001194714">
    <property type="component" value="Unassembled WGS sequence"/>
</dbReference>
<keyword evidence="2" id="KW-1185">Reference proteome</keyword>
<protein>
    <recommendedName>
        <fullName evidence="3">GAF domain-containing protein</fullName>
    </recommendedName>
</protein>
<evidence type="ECO:0000313" key="2">
    <source>
        <dbReference type="Proteomes" id="UP001194714"/>
    </source>
</evidence>
<accession>A0ABS0B0I1</accession>
<sequence length="877" mass="100253">MDMSKRPSKDMLLGDYPFESKRFEGIESLFSTFKGKEFQEKNEHAKADGINRALADLILKAPEPAFLIEEVVDFISRVRKENLLQQYTFSSFELWLNQFSNVSTEENFKIRGKVVGKWVPRDTYQLYFPIGMGKSYPGTHFVTAHNSPDLDTTVASFWGWVDAFAARVSKGLHIWNVPGGPPTTQVEVKLLFNDLFGEGIFDCLGKPRLSLTLTSLDLMTQQGMIRKQTGTSILSFDHERQRNAVVLIDKEGYYLGDWRTIDVEGVRQVILSLNNCLMWFESNLHIQLISCFSEERLTVDHISKVVKGLLKMKISECAPAKELPPHQLQFVNDYLVKVLQVSKGIEADFEQFARSIEKVGIVNFTEIIAWLKSLLKSELFDSAGVLTENRPLIFNQLEVLVKMLSEAFTSVRKHVDRLDIAFRIKTDVFGFIPQYLTHRTDLEEIRSKIGNYSYMTVNQTDLEGRQIPIGVVHAADLQQDVLGTVSLRDFCNREEMKIPSYLQVISVIDHHKSALQTDSPPKAVISDVQSSNAIVAELAFTINDQYGLGGMTEKEVNAQLKEMEKKLDTVQNIRIYQRLLQKKKVLCSKGAHYVSPRREMVEYLHFIYAILDDTDLLTKVSRIDVECMASLLNRLKSLIVKKEVEIVNFDDIKEDEAFTAKAAERLLQNKDFYSLYSKVYKHKEQGVDENFEKCLKGAPSNIFTDTKILNYCNRVGQTKIFARNYATFKKVAPELQKRWYEKALNIYANNREIMLHLHATSTVASAEELFKGGKISYDHQDEMWFWIPHTELAVEKLKLFLSGFKGSPAVQKLHLELDLYGNNARELSQIFKESFLPIEHHFPKGGPDLPIAVLRYNAGGLNSRKAMIAPYLPRLAE</sequence>
<gene>
    <name evidence="1" type="ORF">NEPTK9_000857</name>
</gene>
<name>A0ABS0B0I1_9BACT</name>
<evidence type="ECO:0000313" key="1">
    <source>
        <dbReference type="EMBL" id="MBF5059347.1"/>
    </source>
</evidence>